<dbReference type="GO" id="GO:0019748">
    <property type="term" value="P:secondary metabolic process"/>
    <property type="evidence" value="ECO:0007669"/>
    <property type="project" value="InterPro"/>
</dbReference>
<dbReference type="Pfam" id="PF04655">
    <property type="entry name" value="APH_6_hur"/>
    <property type="match status" value="1"/>
</dbReference>
<dbReference type="EMBL" id="JAOVZO020000019">
    <property type="protein sequence ID" value="MDC8014850.1"/>
    <property type="molecule type" value="Genomic_DNA"/>
</dbReference>
<name>A0A9X4BI31_9GAMM</name>
<proteinExistence type="predicted"/>
<dbReference type="RefSeq" id="WP_263540910.1">
    <property type="nucleotide sequence ID" value="NZ_JAOVZO020000019.1"/>
</dbReference>
<reference evidence="1" key="1">
    <citation type="submission" date="2023-02" db="EMBL/GenBank/DDBJ databases">
        <title>Tahibacter soli sp. nov. isolated from soil.</title>
        <authorList>
            <person name="Baek J.H."/>
            <person name="Lee J.K."/>
            <person name="Choi D.G."/>
            <person name="Jeon C.O."/>
        </authorList>
    </citation>
    <scope>NUCLEOTIDE SEQUENCE</scope>
    <source>
        <strain evidence="1">BL</strain>
    </source>
</reference>
<dbReference type="InterPro" id="IPR006748">
    <property type="entry name" value="NH2Glyco/OHUrea_AB-resist_kin"/>
</dbReference>
<dbReference type="SUPFAM" id="SSF56112">
    <property type="entry name" value="Protein kinase-like (PK-like)"/>
    <property type="match status" value="1"/>
</dbReference>
<organism evidence="1 2">
    <name type="scientific">Tahibacter soli</name>
    <dbReference type="NCBI Taxonomy" id="2983605"/>
    <lineage>
        <taxon>Bacteria</taxon>
        <taxon>Pseudomonadati</taxon>
        <taxon>Pseudomonadota</taxon>
        <taxon>Gammaproteobacteria</taxon>
        <taxon>Lysobacterales</taxon>
        <taxon>Rhodanobacteraceae</taxon>
        <taxon>Tahibacter</taxon>
    </lineage>
</organism>
<protein>
    <submittedName>
        <fullName evidence="1">Aminoglycoside phosphotransferase family protein</fullName>
    </submittedName>
</protein>
<gene>
    <name evidence="1" type="ORF">OD750_020075</name>
</gene>
<sequence>MFDPYIAKWNLVADGEAIVTPSSCLLPVRYGGEAAMLKVAIDDEEKIGGALMAWWNGDGAAHVYAYDGTALVMERARDATSLLDMARDGRDDEASRIVCATIARLHAHRGAPPPNLVALADWFAALWPAAAEHGGLYARSATVARELLAQPRETVALHGDVHHRNVLDFGARGWLAIDPKRVAGDRGYDYANLICNPDLETVVRPARFARQIDVVAEASGLGRRRLLQWVLAYAGLSAAWFLSDGDEAGVRSDLAVAALAAAALDA</sequence>
<evidence type="ECO:0000313" key="2">
    <source>
        <dbReference type="Proteomes" id="UP001139971"/>
    </source>
</evidence>
<dbReference type="GO" id="GO:0016773">
    <property type="term" value="F:phosphotransferase activity, alcohol group as acceptor"/>
    <property type="evidence" value="ECO:0007669"/>
    <property type="project" value="InterPro"/>
</dbReference>
<dbReference type="Proteomes" id="UP001139971">
    <property type="component" value="Unassembled WGS sequence"/>
</dbReference>
<keyword evidence="2" id="KW-1185">Reference proteome</keyword>
<dbReference type="AlphaFoldDB" id="A0A9X4BI31"/>
<comment type="caution">
    <text evidence="1">The sequence shown here is derived from an EMBL/GenBank/DDBJ whole genome shotgun (WGS) entry which is preliminary data.</text>
</comment>
<accession>A0A9X4BI31</accession>
<evidence type="ECO:0000313" key="1">
    <source>
        <dbReference type="EMBL" id="MDC8014850.1"/>
    </source>
</evidence>
<dbReference type="InterPro" id="IPR011009">
    <property type="entry name" value="Kinase-like_dom_sf"/>
</dbReference>